<dbReference type="InterPro" id="IPR041677">
    <property type="entry name" value="DNA2/NAM7_AAA_11"/>
</dbReference>
<dbReference type="InterPro" id="IPR027417">
    <property type="entry name" value="P-loop_NTPase"/>
</dbReference>
<dbReference type="Gene3D" id="1.10.510.10">
    <property type="entry name" value="Transferase(Phosphotransferase) domain 1"/>
    <property type="match status" value="2"/>
</dbReference>
<dbReference type="Pfam" id="PF13086">
    <property type="entry name" value="AAA_11"/>
    <property type="match status" value="1"/>
</dbReference>
<dbReference type="PANTHER" id="PTHR10887:SF495">
    <property type="entry name" value="HELICASE SENATAXIN ISOFORM X1-RELATED"/>
    <property type="match status" value="1"/>
</dbReference>
<geneLocation type="plasmid" evidence="3"/>
<organism evidence="2 3">
    <name type="scientific">Pseudomonas mandelii JR-1</name>
    <dbReference type="NCBI Taxonomy" id="1147786"/>
    <lineage>
        <taxon>Bacteria</taxon>
        <taxon>Pseudomonadati</taxon>
        <taxon>Pseudomonadota</taxon>
        <taxon>Gammaproteobacteria</taxon>
        <taxon>Pseudomonadales</taxon>
        <taxon>Pseudomonadaceae</taxon>
        <taxon>Pseudomonas</taxon>
    </lineage>
</organism>
<dbReference type="Gene3D" id="3.40.50.300">
    <property type="entry name" value="P-loop containing nucleotide triphosphate hydrolases"/>
    <property type="match status" value="2"/>
</dbReference>
<dbReference type="Pfam" id="PF13087">
    <property type="entry name" value="AAA_12"/>
    <property type="match status" value="1"/>
</dbReference>
<dbReference type="GO" id="GO:0004672">
    <property type="term" value="F:protein kinase activity"/>
    <property type="evidence" value="ECO:0007669"/>
    <property type="project" value="InterPro"/>
</dbReference>
<accession>A0A024ELD5</accession>
<proteinExistence type="predicted"/>
<feature type="domain" description="Protein kinase" evidence="1">
    <location>
        <begin position="191"/>
        <end position="497"/>
    </location>
</feature>
<dbReference type="OrthoDB" id="9757917at2"/>
<protein>
    <recommendedName>
        <fullName evidence="1">Protein kinase domain-containing protein</fullName>
    </recommendedName>
</protein>
<evidence type="ECO:0000259" key="1">
    <source>
        <dbReference type="PROSITE" id="PS50011"/>
    </source>
</evidence>
<dbReference type="InterPro" id="IPR011528">
    <property type="entry name" value="NERD"/>
</dbReference>
<dbReference type="PROSITE" id="PS50011">
    <property type="entry name" value="PROTEIN_KINASE_DOM"/>
    <property type="match status" value="1"/>
</dbReference>
<dbReference type="InterPro" id="IPR047187">
    <property type="entry name" value="SF1_C_Upf1"/>
</dbReference>
<sequence>MDVRYWEGGLLSFEIDAIDKMAKAFGPKELPPEPVAGSTKGKSFDVLKQLKKPEAGHGVWPWRGYAGFRFANSRGADGEFDLVIVTHSLVLVVELKHWRGEITNHGGKWHQDGKETEVSPVDKTRRKTYELRKRIKGLKSRLPGGKEPWIDFCVVLTGKCTLNLPEVEMQHVMVLDDFLEMADPKRFKDRFNARSNIGLNEHFDFFDGIINEGTVKPKELVVDDYRAQSQAVFTHPTDVYREYDAVNIHNKDDRAMVRLWDFSKLDDTRARTAEGRYRILSRERDVMVYLRRRDQELMNRCARPKRNTSPDSVTEQYAELLEMPDGHYRLNEFINRFVERMPAHERVQLFKILLAQFAGLHGFKIAHRDLGDHSVWFSPSSSIALSNFISAYYQPVGTLGDLRTLLSIGAIALPEDQNTAMEGSTPFRRDVFALGLMGWHLLQARPMPLKLDVAYVAGVQAQVESSEDWPAKVLVQALQNDPKERFDDASAFQQALSDSTPDNSASFEFDNRRLDVFSTDLRLSSAYREDDEPISDTAEKLIYRSGPLVVKSWPSINARDPKDGQGPMLMAFFEVLEQLKGSGFAFLPKIEHFGYDRSGNPFLAQEHIDGEHWDELKGLSVETRIAVAHGLIDAVDGLHGQQLSHGDLHPHNVKVNVGSAPENTQVYLLDCPDFSASGTSPVNTRYSPVLENCTPAERDNFAVMRMVFELLDMDWGAPSQKDIPALRAAVAHEMDTESGFLSLDRFKDALEAAFTPAKTIETVSVVLRNRSGEAFEILPDNGKVFVVVKPYQRAPTKALEVTFAGVGGQLTAEFDPASRHFVNAFKANQEMRVPAYLARQANHHIEARFSVSGGTSVNVYELTKLLAKDEAFLSLAAQVHDAEVRKQAAIEDGESVADSITGEDEDNGLAIDEAQLEAVKVRSFPVSQIWKTITSTELEAQPSFRVSEEPHFHKDGVGLLIPYAMDAKALEGFEAGDNIRLILRDGEKDIDIGEINLGMSVRDAVYVPASSRSKRVQAGSQLFIQSQQNKTSMTRRRGAMERILNRQSVLPDLMDYFDEKCKLAPRGYAEEPTDADFAVYERTTASGTVIGLNEAQRAAFTQLITTGPVGLLQGPPGTGKTEFIAAFIHYLISKVGVRNILLVSQSHEAVNTAAERIRAHCRRLDTELNVVRFSNRDHVVSEELLDVYSRNIVDRQRNGFSAELKERVGSMASSLGLGKAFVQTMVDVNQRVFHLVRSLKKLDEEIQRAQKGNGADRKALQTLKSSLMGELNLNATLFLGELVEGESTPQELLERVYDHVQTVHGVRPPEFKHCLDLIQLSQEYVERLSSNRANYDEFLMRSRTLVCGTCVGIGLQHLKLSETHFDWVIIDEAARSAPSELAIAMQVGSRVLLVGDHNQLRPTYEEEHKAAIARSLGVTTSSAEFQQVMRSDFERVFQSPYGRATRATLNTQYRMLPAIGDLVNEIFYDIDLENGYRPSPAYFSQNVPECLSHVVTWVDTSELGKKAYDSGTLSLSNSAEADAIIRLLEEIAEDTEFCAGMAKEMAESQEPPIGVICMYLDQRKLVRKRFAEKNWSEEFRKLVKIETVDSYQGKENNIIIVSLTRAKADQSPGFLATPNRINVAMSRAMERLVIVGSLKMWSGRNARLPLGQVASFIQTKQDTINYCIKPVTPARRVV</sequence>
<dbReference type="SUPFAM" id="SSF56112">
    <property type="entry name" value="Protein kinase-like (PK-like)"/>
    <property type="match status" value="2"/>
</dbReference>
<dbReference type="PANTHER" id="PTHR10887">
    <property type="entry name" value="DNA2/NAM7 HELICASE FAMILY"/>
    <property type="match status" value="1"/>
</dbReference>
<evidence type="ECO:0000313" key="3">
    <source>
        <dbReference type="Proteomes" id="UP000026913"/>
    </source>
</evidence>
<gene>
    <name evidence="2" type="ORF">OU5_P0340</name>
</gene>
<reference evidence="2 3" key="1">
    <citation type="journal article" date="2012" name="J. Bacteriol.">
        <title>Genome sequence of cold-adapted Pseudomonas mandelii strain JR-1.</title>
        <authorList>
            <person name="Jang S.H."/>
            <person name="Kim J."/>
            <person name="Kim J."/>
            <person name="Hong S."/>
            <person name="Lee C."/>
        </authorList>
    </citation>
    <scope>NUCLEOTIDE SEQUENCE [LARGE SCALE GENOMIC DNA]</scope>
    <source>
        <strain evidence="2 3">JR-1</strain>
        <plasmid evidence="3">Plasmid</plasmid>
    </source>
</reference>
<dbReference type="GO" id="GO:0004386">
    <property type="term" value="F:helicase activity"/>
    <property type="evidence" value="ECO:0007669"/>
    <property type="project" value="InterPro"/>
</dbReference>
<dbReference type="InterPro" id="IPR000719">
    <property type="entry name" value="Prot_kinase_dom"/>
</dbReference>
<dbReference type="SUPFAM" id="SSF52540">
    <property type="entry name" value="P-loop containing nucleoside triphosphate hydrolases"/>
    <property type="match status" value="1"/>
</dbReference>
<dbReference type="Pfam" id="PF08378">
    <property type="entry name" value="NERD"/>
    <property type="match status" value="1"/>
</dbReference>
<dbReference type="RefSeq" id="WP_010466327.1">
    <property type="nucleotide sequence ID" value="NZ_CP005961.1"/>
</dbReference>
<keyword evidence="2" id="KW-0614">Plasmid</keyword>
<dbReference type="HOGENOM" id="CLU_004074_0_0_6"/>
<dbReference type="KEGG" id="pman:OU5_P0340"/>
<dbReference type="CDD" id="cd18808">
    <property type="entry name" value="SF1_C_Upf1"/>
    <property type="match status" value="1"/>
</dbReference>
<dbReference type="InterPro" id="IPR045055">
    <property type="entry name" value="DNA2/NAM7-like"/>
</dbReference>
<dbReference type="GO" id="GO:0005524">
    <property type="term" value="F:ATP binding"/>
    <property type="evidence" value="ECO:0007669"/>
    <property type="project" value="InterPro"/>
</dbReference>
<dbReference type="EMBL" id="CP005961">
    <property type="protein sequence ID" value="AHZ73592.1"/>
    <property type="molecule type" value="Genomic_DNA"/>
</dbReference>
<name>A0A024ELD5_9PSED</name>
<evidence type="ECO:0000313" key="2">
    <source>
        <dbReference type="EMBL" id="AHZ73592.1"/>
    </source>
</evidence>
<dbReference type="InterPro" id="IPR011009">
    <property type="entry name" value="Kinase-like_dom_sf"/>
</dbReference>
<dbReference type="InterPro" id="IPR041679">
    <property type="entry name" value="DNA2/NAM7-like_C"/>
</dbReference>
<dbReference type="Proteomes" id="UP000026913">
    <property type="component" value="Plasmid unnamed"/>
</dbReference>